<feature type="domain" description="GGDEF" evidence="4">
    <location>
        <begin position="173"/>
        <end position="306"/>
    </location>
</feature>
<dbReference type="NCBIfam" id="TIGR00254">
    <property type="entry name" value="GGDEF"/>
    <property type="match status" value="1"/>
</dbReference>
<keyword evidence="6" id="KW-1185">Reference proteome</keyword>
<dbReference type="Pfam" id="PF13426">
    <property type="entry name" value="PAS_9"/>
    <property type="match status" value="1"/>
</dbReference>
<dbReference type="CDD" id="cd00130">
    <property type="entry name" value="PAS"/>
    <property type="match status" value="1"/>
</dbReference>
<name>A0ABW0TML1_9BACL</name>
<dbReference type="InterPro" id="IPR035919">
    <property type="entry name" value="EAL_sf"/>
</dbReference>
<evidence type="ECO:0000259" key="2">
    <source>
        <dbReference type="PROSITE" id="PS50113"/>
    </source>
</evidence>
<dbReference type="InterPro" id="IPR000160">
    <property type="entry name" value="GGDEF_dom"/>
</dbReference>
<dbReference type="InterPro" id="IPR043128">
    <property type="entry name" value="Rev_trsase/Diguanyl_cyclase"/>
</dbReference>
<dbReference type="CDD" id="cd01949">
    <property type="entry name" value="GGDEF"/>
    <property type="match status" value="1"/>
</dbReference>
<dbReference type="NCBIfam" id="TIGR00229">
    <property type="entry name" value="sensory_box"/>
    <property type="match status" value="1"/>
</dbReference>
<dbReference type="PANTHER" id="PTHR44757:SF2">
    <property type="entry name" value="BIOFILM ARCHITECTURE MAINTENANCE PROTEIN MBAA"/>
    <property type="match status" value="1"/>
</dbReference>
<dbReference type="InterPro" id="IPR052155">
    <property type="entry name" value="Biofilm_reg_signaling"/>
</dbReference>
<dbReference type="SUPFAM" id="SSF55073">
    <property type="entry name" value="Nucleotide cyclase"/>
    <property type="match status" value="1"/>
</dbReference>
<evidence type="ECO:0000313" key="5">
    <source>
        <dbReference type="EMBL" id="MFC5590741.1"/>
    </source>
</evidence>
<dbReference type="SMART" id="SM00267">
    <property type="entry name" value="GGDEF"/>
    <property type="match status" value="1"/>
</dbReference>
<dbReference type="SUPFAM" id="SSF55785">
    <property type="entry name" value="PYP-like sensor domain (PAS domain)"/>
    <property type="match status" value="1"/>
</dbReference>
<dbReference type="CDD" id="cd01948">
    <property type="entry name" value="EAL"/>
    <property type="match status" value="1"/>
</dbReference>
<dbReference type="PROSITE" id="PS50113">
    <property type="entry name" value="PAC"/>
    <property type="match status" value="1"/>
</dbReference>
<accession>A0ABW0TML1</accession>
<dbReference type="SMART" id="SM00086">
    <property type="entry name" value="PAC"/>
    <property type="match status" value="1"/>
</dbReference>
<dbReference type="SMART" id="SM00052">
    <property type="entry name" value="EAL"/>
    <property type="match status" value="1"/>
</dbReference>
<gene>
    <name evidence="5" type="ORF">ACFPRA_17720</name>
</gene>
<dbReference type="Gene3D" id="3.30.450.20">
    <property type="entry name" value="PAS domain"/>
    <property type="match status" value="1"/>
</dbReference>
<dbReference type="PANTHER" id="PTHR44757">
    <property type="entry name" value="DIGUANYLATE CYCLASE DGCP"/>
    <property type="match status" value="1"/>
</dbReference>
<evidence type="ECO:0000259" key="1">
    <source>
        <dbReference type="PROSITE" id="PS50112"/>
    </source>
</evidence>
<dbReference type="Pfam" id="PF00563">
    <property type="entry name" value="EAL"/>
    <property type="match status" value="1"/>
</dbReference>
<feature type="domain" description="PAS" evidence="1">
    <location>
        <begin position="31"/>
        <end position="60"/>
    </location>
</feature>
<dbReference type="PROSITE" id="PS50112">
    <property type="entry name" value="PAS"/>
    <property type="match status" value="1"/>
</dbReference>
<dbReference type="PROSITE" id="PS50883">
    <property type="entry name" value="EAL"/>
    <property type="match status" value="1"/>
</dbReference>
<dbReference type="InterPro" id="IPR029787">
    <property type="entry name" value="Nucleotide_cyclase"/>
</dbReference>
<evidence type="ECO:0000259" key="4">
    <source>
        <dbReference type="PROSITE" id="PS50887"/>
    </source>
</evidence>
<dbReference type="Pfam" id="PF00990">
    <property type="entry name" value="GGDEF"/>
    <property type="match status" value="1"/>
</dbReference>
<dbReference type="InterPro" id="IPR000700">
    <property type="entry name" value="PAS-assoc_C"/>
</dbReference>
<dbReference type="Gene3D" id="3.20.20.450">
    <property type="entry name" value="EAL domain"/>
    <property type="match status" value="1"/>
</dbReference>
<dbReference type="Proteomes" id="UP001596109">
    <property type="component" value="Unassembled WGS sequence"/>
</dbReference>
<dbReference type="SUPFAM" id="SSF141868">
    <property type="entry name" value="EAL domain-like"/>
    <property type="match status" value="1"/>
</dbReference>
<dbReference type="InterPro" id="IPR001633">
    <property type="entry name" value="EAL_dom"/>
</dbReference>
<feature type="domain" description="EAL" evidence="3">
    <location>
        <begin position="315"/>
        <end position="568"/>
    </location>
</feature>
<dbReference type="InterPro" id="IPR035965">
    <property type="entry name" value="PAS-like_dom_sf"/>
</dbReference>
<organism evidence="5 6">
    <name type="scientific">Sporosarcina soli</name>
    <dbReference type="NCBI Taxonomy" id="334736"/>
    <lineage>
        <taxon>Bacteria</taxon>
        <taxon>Bacillati</taxon>
        <taxon>Bacillota</taxon>
        <taxon>Bacilli</taxon>
        <taxon>Bacillales</taxon>
        <taxon>Caryophanaceae</taxon>
        <taxon>Sporosarcina</taxon>
    </lineage>
</organism>
<dbReference type="EMBL" id="JBHSNO010000009">
    <property type="protein sequence ID" value="MFC5590741.1"/>
    <property type="molecule type" value="Genomic_DNA"/>
</dbReference>
<dbReference type="PROSITE" id="PS50887">
    <property type="entry name" value="GGDEF"/>
    <property type="match status" value="1"/>
</dbReference>
<evidence type="ECO:0000259" key="3">
    <source>
        <dbReference type="PROSITE" id="PS50883"/>
    </source>
</evidence>
<reference evidence="6" key="1">
    <citation type="journal article" date="2019" name="Int. J. Syst. Evol. Microbiol.">
        <title>The Global Catalogue of Microorganisms (GCM) 10K type strain sequencing project: providing services to taxonomists for standard genome sequencing and annotation.</title>
        <authorList>
            <consortium name="The Broad Institute Genomics Platform"/>
            <consortium name="The Broad Institute Genome Sequencing Center for Infectious Disease"/>
            <person name="Wu L."/>
            <person name="Ma J."/>
        </authorList>
    </citation>
    <scope>NUCLEOTIDE SEQUENCE [LARGE SCALE GENOMIC DNA]</scope>
    <source>
        <strain evidence="6">CGMCC 4.1434</strain>
    </source>
</reference>
<dbReference type="InterPro" id="IPR001610">
    <property type="entry name" value="PAC"/>
</dbReference>
<dbReference type="Gene3D" id="3.30.70.270">
    <property type="match status" value="1"/>
</dbReference>
<sequence length="571" mass="64866">MIEELARNQGVYNPEKMLKDVVFALDQSAIVAITDQRGKIFYVNQLFTTISQYNAEELIGATHSIVNSGQHPPAFFKEMWATIGRGKTWRGEICNRAKDGSRYWVDTTIVPFLNAKGKPYQYISIRYDITERKESERMIRDLAYNDQLTQLPNRLSFREQLHSEIENAYGHGENLALVHLNIDRLHFVNDTLGYEAGDFILSVVAKRLKEFLKGQHVIARLSGDEFAILLKNIRDESHAKELIEAIQHYLEEPIEVMGQLHTLTFSIGIALFPEHARNYSELSMKAETALSEAKARGGGGYEVYRRGSATKTLERILLENELKKSIQQGHFNLEYQPKFNLKSGTLTGVEALVRWHHPDLGMIPPDKFIPMAEETKNIVALGEWVLREACSQAKKWQESGYRTLRIAINMSAVQLEEPTILDKMKEILQETNVSPESIEIELTESAFADREGLQEMVQQMRELGVTVSIDDFGTGYSTFSYIKELPVDTVKIDKAFVNDIHVNEESRAIIKAIVTLANTIGLNVIAEGIECEEQVKVLNELGCREGQGYYYSKPTSATNCEKFMGKWKVNE</sequence>
<protein>
    <submittedName>
        <fullName evidence="5">Bifunctional diguanylate cyclase/phosphodiesterase</fullName>
    </submittedName>
</protein>
<feature type="domain" description="PAC" evidence="2">
    <location>
        <begin position="87"/>
        <end position="141"/>
    </location>
</feature>
<proteinExistence type="predicted"/>
<comment type="caution">
    <text evidence="5">The sequence shown here is derived from an EMBL/GenBank/DDBJ whole genome shotgun (WGS) entry which is preliminary data.</text>
</comment>
<dbReference type="InterPro" id="IPR000014">
    <property type="entry name" value="PAS"/>
</dbReference>
<evidence type="ECO:0000313" key="6">
    <source>
        <dbReference type="Proteomes" id="UP001596109"/>
    </source>
</evidence>